<feature type="region of interest" description="Disordered" evidence="1">
    <location>
        <begin position="255"/>
        <end position="276"/>
    </location>
</feature>
<sequence length="547" mass="57007">MQLVLPRGFRKPSLLRIKSVKVISTELPKSSNSKDGLNKVETNAVGSAKEIASNTPLGTSVPETVSTPTPMKQLSEVNVADLPKPLNSKDGYKEIETNAVSSTKEIASKNTWSDVQEKGTTTQKQVSGGIFSELLKTSNSEDGSLEVATNNAAGSTNSVQETVTTPLKQVSEGNCSELPKPSNSNGGSTEVGANAAGSTTSVQETATTPLTQVSEGNVSELPKSSNSKDGSPDVTNVVHCTQSVQDTKTVQQVSEANVGELPKPSNSKDGSTEVRTNAVDSTKKLALSNMGTSVQEGIATHIAKQVSEGNLSELPTPSHLNDGSADVGTKAVGSTKSVQEIVTTLKQVSEGNINELPKPLDLKDGSTEVPNTVSSTKSVQETIQEVSEGNVVEIPKPSKDGSTEVGTTVMDSSKKLASSDVKGTSVQDGITSHTEKKVAEGSVGELLNPSNLKDELPKVGVDAVGSTQEIPSSNIESGVQKSITTSEGDVAEFPRPSNSEEGHVGEVPKPSIAEESNAGESPKPTNPKESDAGDAQKPPNSKGWLWW</sequence>
<organism evidence="2 3">
    <name type="scientific">Rubus argutus</name>
    <name type="common">Southern blackberry</name>
    <dbReference type="NCBI Taxonomy" id="59490"/>
    <lineage>
        <taxon>Eukaryota</taxon>
        <taxon>Viridiplantae</taxon>
        <taxon>Streptophyta</taxon>
        <taxon>Embryophyta</taxon>
        <taxon>Tracheophyta</taxon>
        <taxon>Spermatophyta</taxon>
        <taxon>Magnoliopsida</taxon>
        <taxon>eudicotyledons</taxon>
        <taxon>Gunneridae</taxon>
        <taxon>Pentapetalae</taxon>
        <taxon>rosids</taxon>
        <taxon>fabids</taxon>
        <taxon>Rosales</taxon>
        <taxon>Rosaceae</taxon>
        <taxon>Rosoideae</taxon>
        <taxon>Rosoideae incertae sedis</taxon>
        <taxon>Rubus</taxon>
    </lineage>
</organism>
<evidence type="ECO:0000313" key="3">
    <source>
        <dbReference type="Proteomes" id="UP001457282"/>
    </source>
</evidence>
<feature type="compositionally biased region" description="Low complexity" evidence="1">
    <location>
        <begin position="59"/>
        <end position="69"/>
    </location>
</feature>
<evidence type="ECO:0000256" key="1">
    <source>
        <dbReference type="SAM" id="MobiDB-lite"/>
    </source>
</evidence>
<dbReference type="Proteomes" id="UP001457282">
    <property type="component" value="Unassembled WGS sequence"/>
</dbReference>
<feature type="region of interest" description="Disordered" evidence="1">
    <location>
        <begin position="412"/>
        <end position="547"/>
    </location>
</feature>
<name>A0AAW1Y108_RUBAR</name>
<feature type="region of interest" description="Disordered" evidence="1">
    <location>
        <begin position="48"/>
        <end position="69"/>
    </location>
</feature>
<feature type="compositionally biased region" description="Polar residues" evidence="1">
    <location>
        <begin position="196"/>
        <end position="229"/>
    </location>
</feature>
<feature type="compositionally biased region" description="Polar residues" evidence="1">
    <location>
        <begin position="465"/>
        <end position="487"/>
    </location>
</feature>
<dbReference type="EMBL" id="JBEDUW010000002">
    <property type="protein sequence ID" value="KAK9942717.1"/>
    <property type="molecule type" value="Genomic_DNA"/>
</dbReference>
<accession>A0AAW1Y108</accession>
<comment type="caution">
    <text evidence="2">The sequence shown here is derived from an EMBL/GenBank/DDBJ whole genome shotgun (WGS) entry which is preliminary data.</text>
</comment>
<proteinExistence type="predicted"/>
<feature type="compositionally biased region" description="Polar residues" evidence="1">
    <location>
        <begin position="421"/>
        <end position="432"/>
    </location>
</feature>
<feature type="region of interest" description="Disordered" evidence="1">
    <location>
        <begin position="167"/>
        <end position="235"/>
    </location>
</feature>
<reference evidence="2 3" key="1">
    <citation type="journal article" date="2023" name="G3 (Bethesda)">
        <title>A chromosome-length genome assembly and annotation of blackberry (Rubus argutus, cv. 'Hillquist').</title>
        <authorList>
            <person name="Bruna T."/>
            <person name="Aryal R."/>
            <person name="Dudchenko O."/>
            <person name="Sargent D.J."/>
            <person name="Mead D."/>
            <person name="Buti M."/>
            <person name="Cavallini A."/>
            <person name="Hytonen T."/>
            <person name="Andres J."/>
            <person name="Pham M."/>
            <person name="Weisz D."/>
            <person name="Mascagni F."/>
            <person name="Usai G."/>
            <person name="Natali L."/>
            <person name="Bassil N."/>
            <person name="Fernandez G.E."/>
            <person name="Lomsadze A."/>
            <person name="Armour M."/>
            <person name="Olukolu B."/>
            <person name="Poorten T."/>
            <person name="Britton C."/>
            <person name="Davik J."/>
            <person name="Ashrafi H."/>
            <person name="Aiden E.L."/>
            <person name="Borodovsky M."/>
            <person name="Worthington M."/>
        </authorList>
    </citation>
    <scope>NUCLEOTIDE SEQUENCE [LARGE SCALE GENOMIC DNA]</scope>
    <source>
        <strain evidence="2">PI 553951</strain>
    </source>
</reference>
<feature type="compositionally biased region" description="Polar residues" evidence="1">
    <location>
        <begin position="264"/>
        <end position="276"/>
    </location>
</feature>
<keyword evidence="3" id="KW-1185">Reference proteome</keyword>
<protein>
    <submittedName>
        <fullName evidence="2">Uncharacterized protein</fullName>
    </submittedName>
</protein>
<evidence type="ECO:0000313" key="2">
    <source>
        <dbReference type="EMBL" id="KAK9942717.1"/>
    </source>
</evidence>
<dbReference type="AlphaFoldDB" id="A0AAW1Y108"/>
<gene>
    <name evidence="2" type="ORF">M0R45_008367</name>
</gene>